<dbReference type="InterPro" id="IPR036868">
    <property type="entry name" value="TusA-like_sf"/>
</dbReference>
<dbReference type="Pfam" id="PF02852">
    <property type="entry name" value="Pyr_redox_dim"/>
    <property type="match status" value="1"/>
</dbReference>
<evidence type="ECO:0000259" key="7">
    <source>
        <dbReference type="PROSITE" id="PS50206"/>
    </source>
</evidence>
<dbReference type="STRING" id="1817813.A2008_03520"/>
<evidence type="ECO:0000256" key="1">
    <source>
        <dbReference type="ARBA" id="ARBA00001974"/>
    </source>
</evidence>
<evidence type="ECO:0000313" key="9">
    <source>
        <dbReference type="Proteomes" id="UP000178735"/>
    </source>
</evidence>
<evidence type="ECO:0000313" key="8">
    <source>
        <dbReference type="EMBL" id="OGM08212.1"/>
    </source>
</evidence>
<dbReference type="InterPro" id="IPR032836">
    <property type="entry name" value="DsrE2-like"/>
</dbReference>
<dbReference type="SUPFAM" id="SSF64307">
    <property type="entry name" value="SirA-like"/>
    <property type="match status" value="1"/>
</dbReference>
<dbReference type="Pfam" id="PF07992">
    <property type="entry name" value="Pyr_redox_2"/>
    <property type="match status" value="1"/>
</dbReference>
<dbReference type="PANTHER" id="PTHR43429:SF1">
    <property type="entry name" value="NAD(P)H SULFUR OXIDOREDUCTASE (COA-DEPENDENT)"/>
    <property type="match status" value="1"/>
</dbReference>
<dbReference type="SMART" id="SM00450">
    <property type="entry name" value="RHOD"/>
    <property type="match status" value="1"/>
</dbReference>
<dbReference type="SUPFAM" id="SSF52821">
    <property type="entry name" value="Rhodanese/Cell cycle control phosphatase"/>
    <property type="match status" value="1"/>
</dbReference>
<dbReference type="InterPro" id="IPR001455">
    <property type="entry name" value="TusA-like"/>
</dbReference>
<dbReference type="Gene3D" id="3.30.110.40">
    <property type="entry name" value="TusA-like domain"/>
    <property type="match status" value="1"/>
</dbReference>
<organism evidence="8 9">
    <name type="scientific">Candidatus Wallbacteria bacterium GWC2_49_35</name>
    <dbReference type="NCBI Taxonomy" id="1817813"/>
    <lineage>
        <taxon>Bacteria</taxon>
        <taxon>Candidatus Walliibacteriota</taxon>
    </lineage>
</organism>
<dbReference type="Gene3D" id="3.40.250.10">
    <property type="entry name" value="Rhodanese-like domain"/>
    <property type="match status" value="1"/>
</dbReference>
<dbReference type="SUPFAM" id="SSF75169">
    <property type="entry name" value="DsrEFH-like"/>
    <property type="match status" value="1"/>
</dbReference>
<keyword evidence="5" id="KW-0560">Oxidoreductase</keyword>
<dbReference type="InterPro" id="IPR036873">
    <property type="entry name" value="Rhodanese-like_dom_sf"/>
</dbReference>
<evidence type="ECO:0000256" key="2">
    <source>
        <dbReference type="ARBA" id="ARBA00009130"/>
    </source>
</evidence>
<keyword evidence="6" id="KW-0676">Redox-active center</keyword>
<dbReference type="InterPro" id="IPR027396">
    <property type="entry name" value="DsrEFH-like"/>
</dbReference>
<feature type="domain" description="Rhodanese" evidence="7">
    <location>
        <begin position="464"/>
        <end position="544"/>
    </location>
</feature>
<keyword evidence="4" id="KW-0274">FAD</keyword>
<dbReference type="InterPro" id="IPR050260">
    <property type="entry name" value="FAD-bd_OxRdtase"/>
</dbReference>
<protein>
    <submittedName>
        <fullName evidence="8">Pyridine nucleotide-disulfide oxidoreductase</fullName>
    </submittedName>
</protein>
<dbReference type="InterPro" id="IPR016156">
    <property type="entry name" value="FAD/NAD-linked_Rdtase_dimer_sf"/>
</dbReference>
<dbReference type="PROSITE" id="PS50206">
    <property type="entry name" value="RHODANESE_3"/>
    <property type="match status" value="1"/>
</dbReference>
<dbReference type="EMBL" id="MGFH01000022">
    <property type="protein sequence ID" value="OGM08212.1"/>
    <property type="molecule type" value="Genomic_DNA"/>
</dbReference>
<dbReference type="Pfam" id="PF01206">
    <property type="entry name" value="TusA"/>
    <property type="match status" value="1"/>
</dbReference>
<dbReference type="SUPFAM" id="SSF51905">
    <property type="entry name" value="FAD/NAD(P)-binding domain"/>
    <property type="match status" value="1"/>
</dbReference>
<reference evidence="8 9" key="1">
    <citation type="journal article" date="2016" name="Nat. Commun.">
        <title>Thousands of microbial genomes shed light on interconnected biogeochemical processes in an aquifer system.</title>
        <authorList>
            <person name="Anantharaman K."/>
            <person name="Brown C.T."/>
            <person name="Hug L.A."/>
            <person name="Sharon I."/>
            <person name="Castelle C.J."/>
            <person name="Probst A.J."/>
            <person name="Thomas B.C."/>
            <person name="Singh A."/>
            <person name="Wilkins M.J."/>
            <person name="Karaoz U."/>
            <person name="Brodie E.L."/>
            <person name="Williams K.H."/>
            <person name="Hubbard S.S."/>
            <person name="Banfield J.F."/>
        </authorList>
    </citation>
    <scope>NUCLEOTIDE SEQUENCE [LARGE SCALE GENOMIC DNA]</scope>
</reference>
<dbReference type="Gene3D" id="3.50.50.60">
    <property type="entry name" value="FAD/NAD(P)-binding domain"/>
    <property type="match status" value="2"/>
</dbReference>
<dbReference type="PANTHER" id="PTHR43429">
    <property type="entry name" value="PYRIDINE NUCLEOTIDE-DISULFIDE OXIDOREDUCTASE DOMAIN-CONTAINING"/>
    <property type="match status" value="1"/>
</dbReference>
<name>A0A1F7WZC6_9BACT</name>
<evidence type="ECO:0000256" key="5">
    <source>
        <dbReference type="ARBA" id="ARBA00023002"/>
    </source>
</evidence>
<dbReference type="Proteomes" id="UP000178735">
    <property type="component" value="Unassembled WGS sequence"/>
</dbReference>
<dbReference type="InterPro" id="IPR001763">
    <property type="entry name" value="Rhodanese-like_dom"/>
</dbReference>
<comment type="cofactor">
    <cofactor evidence="1">
        <name>FAD</name>
        <dbReference type="ChEBI" id="CHEBI:57692"/>
    </cofactor>
</comment>
<dbReference type="AlphaFoldDB" id="A0A1F7WZC6"/>
<gene>
    <name evidence="8" type="ORF">A2008_03520</name>
</gene>
<accession>A0A1F7WZC6</accession>
<proteinExistence type="inferred from homology"/>
<dbReference type="PROSITE" id="PS01148">
    <property type="entry name" value="UPF0033"/>
    <property type="match status" value="1"/>
</dbReference>
<evidence type="ECO:0000256" key="4">
    <source>
        <dbReference type="ARBA" id="ARBA00022827"/>
    </source>
</evidence>
<evidence type="ECO:0000256" key="6">
    <source>
        <dbReference type="ARBA" id="ARBA00023284"/>
    </source>
</evidence>
<evidence type="ECO:0000256" key="3">
    <source>
        <dbReference type="ARBA" id="ARBA00022630"/>
    </source>
</evidence>
<comment type="similarity">
    <text evidence="2">Belongs to the class-III pyridine nucleotide-disulfide oxidoreductase family.</text>
</comment>
<dbReference type="InterPro" id="IPR036188">
    <property type="entry name" value="FAD/NAD-bd_sf"/>
</dbReference>
<dbReference type="GO" id="GO:0016491">
    <property type="term" value="F:oxidoreductase activity"/>
    <property type="evidence" value="ECO:0007669"/>
    <property type="project" value="UniProtKB-KW"/>
</dbReference>
<comment type="caution">
    <text evidence="8">The sequence shown here is derived from an EMBL/GenBank/DDBJ whole genome shotgun (WGS) entry which is preliminary data.</text>
</comment>
<dbReference type="CDD" id="cd01524">
    <property type="entry name" value="RHOD_Pyr_redox"/>
    <property type="match status" value="1"/>
</dbReference>
<dbReference type="InterPro" id="IPR023753">
    <property type="entry name" value="FAD/NAD-binding_dom"/>
</dbReference>
<dbReference type="Pfam" id="PF00581">
    <property type="entry name" value="Rhodanese"/>
    <property type="match status" value="1"/>
</dbReference>
<dbReference type="Pfam" id="PF13686">
    <property type="entry name" value="DrsE_2"/>
    <property type="match status" value="1"/>
</dbReference>
<dbReference type="PRINTS" id="PR00368">
    <property type="entry name" value="FADPNR"/>
</dbReference>
<dbReference type="InterPro" id="IPR004099">
    <property type="entry name" value="Pyr_nucl-diS_OxRdtase_dimer"/>
</dbReference>
<dbReference type="Gene3D" id="3.40.1260.10">
    <property type="entry name" value="DsrEFH-like"/>
    <property type="match status" value="1"/>
</dbReference>
<sequence length="819" mass="88406">MKVIIVGGVAGGASAAARLRRLDEKCEITMYERGEFISFANCGLPYHIGGAIEEREALLVQTPENMTARFNFAVKTFHEVVSIDAKNKKVSVKNWKSGNTFEDNYDYLVLSPGAAPIKPPIPGIDGENIFMLRTIPDMDKIVAAMKKGAKSAIVVGGGFIGVEVAENLIEKGFAVSLVEMQDQVLTFLDPDMAAFAHNEMKSHKIKLYLSDRVTEFKKTAGGKVSVTLASGKAIEADMAVLAIGVMPEVKLAKEAGLKIGETGAIAVSEAMLTSDPSIYAVGDAVEVTHFVTKTKIKIPLAGPANRQARIAVNNICGIKSEYKDTQGTSIVKVFDLACGATGASVPLLKRANIAFKTLTLHAGSHAGYYPYAYMVHLKLIYSPETGKVLGAQACGYDGVDKRIDVIASAIRHGATIHDLQDYELAYAPPFGSAKDPVNMAGFVAVNDMTKFAPLISIFDVKEYMEKGAYLIDVRNTDEVISGSIENSVNIPLHTLRSRLIEIPKDKLIVVYCKVGLRGYIAQRILKQNGFNVLNISGGFESYNTYYNQGDFEHFATGGKDADDTQTKGQSHSQAAAGSVIRVNACGLQCPGPLLKLKEAVSRAKDNEVIEIEATDQGFHADVQAFAGAANLKVLDLEKGKSIKARLLKCPAGSVPTGPHGSPRSDQATLVVFSDDFDKAMAATIIANGALAMGKKVSLFFTFWGLNILRKNKNVPVKKNFIEKMFGMMMPRGTSKLTLSKMNMFGMGTQMIKGIMKHHNVEPLEKLLQSVKDNGGKLVACRMSMELMGIKKEEMIDGVEDGGVAAYLADAEKGNINLFI</sequence>
<keyword evidence="3" id="KW-0285">Flavoprotein</keyword>
<dbReference type="SUPFAM" id="SSF55424">
    <property type="entry name" value="FAD/NAD-linked reductases, dimerisation (C-terminal) domain"/>
    <property type="match status" value="1"/>
</dbReference>
<dbReference type="PRINTS" id="PR00411">
    <property type="entry name" value="PNDRDTASEI"/>
</dbReference>